<protein>
    <submittedName>
        <fullName evidence="3">Uncharacterized protein</fullName>
    </submittedName>
</protein>
<dbReference type="EMBL" id="JALLAZ020000449">
    <property type="protein sequence ID" value="KAL3794962.1"/>
    <property type="molecule type" value="Genomic_DNA"/>
</dbReference>
<sequence>MACERSSDGRPLFGLPPYLHPPLLGATWFASDERATSSAVALNQPGGDGGGARRRGRMVDNGGGRVGGDGDAGISSSRRDDDDDDGRYRVDDTAMVYVAAIGPRGGTATATTTTTTTTASRGTSRCRGLSAFLCAGTCRYFRDSPPVPPSASEAGRRLDPPPRDDAVPRLGEGFFRKRGFGRAVGWFVFSIAITNVVGAFIEEGGVTDRRAIAWAGCGFEMARCIMLSLIFVLPLGLTQHRPDRAAPRRVAVPPGFLRGPDQRINAALAVDVTFPRNDSPETSRSAMLVPWRRSAAKLDYQLLPSVPLLASDIWGDVIFMMALAIATLCYYRSPPEATRDGQERNLELVASSSRKRGGGEERDMMTTMIDWAVAACRALHEELKMTGREKRGRMFVEPMGVKETSATSTRGGGGDDACTSDDDDYDGRDGDAWKLESNSNVRRAFVRAEEFFLGVVVSRLPMPATMAGDGVASSTLTTTTMRRPTLVVLRRVWRPFRALGHVYVATEGINAQMAVPMNLGGGRRMVSRHAKTTTTNDDNVPSRIETLNSLATQRDVPFTVGLFCIADDDAHCHQLMPPGTIDKVDGRKTFDADCWKDVVETTIALAGWAKREMRRERNRRRRRSKGVETKKAYVRNNNNYHPAKRASSSMMMAKAEGRFDDDDDDVSTTTTADCGIVLLARRRVPPTRRPRHHRRRVLIVVVGRRGRDESRRMRKKRFRAVGGVDGVVSQSLLAASAKAAKARAIVDRGRRHFSTDSHWRSRYRSARSTAHRDNIEGSDTLTAEGGGGWRRGKRKRMRKRKRKTGRAEGDWERRGLDERHRQIPRRQADATIGQYPCLLTYNVVDYGRPERS</sequence>
<feature type="region of interest" description="Disordered" evidence="1">
    <location>
        <begin position="146"/>
        <end position="165"/>
    </location>
</feature>
<evidence type="ECO:0000313" key="4">
    <source>
        <dbReference type="Proteomes" id="UP001530315"/>
    </source>
</evidence>
<gene>
    <name evidence="3" type="ORF">ACHAW5_000426</name>
</gene>
<evidence type="ECO:0000256" key="2">
    <source>
        <dbReference type="SAM" id="Phobius"/>
    </source>
</evidence>
<feature type="compositionally biased region" description="Basic residues" evidence="1">
    <location>
        <begin position="790"/>
        <end position="804"/>
    </location>
</feature>
<proteinExistence type="predicted"/>
<feature type="region of interest" description="Disordered" evidence="1">
    <location>
        <begin position="402"/>
        <end position="422"/>
    </location>
</feature>
<keyword evidence="4" id="KW-1185">Reference proteome</keyword>
<dbReference type="Proteomes" id="UP001530315">
    <property type="component" value="Unassembled WGS sequence"/>
</dbReference>
<reference evidence="3 4" key="1">
    <citation type="submission" date="2024-10" db="EMBL/GenBank/DDBJ databases">
        <title>Updated reference genomes for cyclostephanoid diatoms.</title>
        <authorList>
            <person name="Roberts W.R."/>
            <person name="Alverson A.J."/>
        </authorList>
    </citation>
    <scope>NUCLEOTIDE SEQUENCE [LARGE SCALE GENOMIC DNA]</scope>
    <source>
        <strain evidence="3 4">AJA276-08</strain>
    </source>
</reference>
<dbReference type="AlphaFoldDB" id="A0ABD3Q4J4"/>
<feature type="compositionally biased region" description="Basic and acidic residues" evidence="1">
    <location>
        <begin position="154"/>
        <end position="165"/>
    </location>
</feature>
<keyword evidence="2" id="KW-1133">Transmembrane helix</keyword>
<feature type="transmembrane region" description="Helical" evidence="2">
    <location>
        <begin position="213"/>
        <end position="237"/>
    </location>
</feature>
<feature type="compositionally biased region" description="Basic and acidic residues" evidence="1">
    <location>
        <begin position="337"/>
        <end position="346"/>
    </location>
</feature>
<keyword evidence="2" id="KW-0472">Membrane</keyword>
<feature type="transmembrane region" description="Helical" evidence="2">
    <location>
        <begin position="183"/>
        <end position="201"/>
    </location>
</feature>
<accession>A0ABD3Q4J4</accession>
<evidence type="ECO:0000256" key="1">
    <source>
        <dbReference type="SAM" id="MobiDB-lite"/>
    </source>
</evidence>
<feature type="region of interest" description="Disordered" evidence="1">
    <location>
        <begin position="774"/>
        <end position="813"/>
    </location>
</feature>
<evidence type="ECO:0000313" key="3">
    <source>
        <dbReference type="EMBL" id="KAL3794962.1"/>
    </source>
</evidence>
<feature type="region of interest" description="Disordered" evidence="1">
    <location>
        <begin position="39"/>
        <end position="88"/>
    </location>
</feature>
<feature type="transmembrane region" description="Helical" evidence="2">
    <location>
        <begin position="313"/>
        <end position="333"/>
    </location>
</feature>
<name>A0ABD3Q4J4_9STRA</name>
<comment type="caution">
    <text evidence="3">The sequence shown here is derived from an EMBL/GenBank/DDBJ whole genome shotgun (WGS) entry which is preliminary data.</text>
</comment>
<feature type="compositionally biased region" description="Gly residues" evidence="1">
    <location>
        <begin position="61"/>
        <end position="71"/>
    </location>
</feature>
<organism evidence="3 4">
    <name type="scientific">Stephanodiscus triporus</name>
    <dbReference type="NCBI Taxonomy" id="2934178"/>
    <lineage>
        <taxon>Eukaryota</taxon>
        <taxon>Sar</taxon>
        <taxon>Stramenopiles</taxon>
        <taxon>Ochrophyta</taxon>
        <taxon>Bacillariophyta</taxon>
        <taxon>Coscinodiscophyceae</taxon>
        <taxon>Thalassiosirophycidae</taxon>
        <taxon>Stephanodiscales</taxon>
        <taxon>Stephanodiscaceae</taxon>
        <taxon>Stephanodiscus</taxon>
    </lineage>
</organism>
<keyword evidence="2" id="KW-0812">Transmembrane</keyword>
<feature type="region of interest" description="Disordered" evidence="1">
    <location>
        <begin position="336"/>
        <end position="361"/>
    </location>
</feature>